<keyword evidence="2" id="KW-1185">Reference proteome</keyword>
<dbReference type="EMBL" id="CAJVPU010052701">
    <property type="protein sequence ID" value="CAG8763743.1"/>
    <property type="molecule type" value="Genomic_DNA"/>
</dbReference>
<organism evidence="1 2">
    <name type="scientific">Dentiscutata heterogama</name>
    <dbReference type="NCBI Taxonomy" id="1316150"/>
    <lineage>
        <taxon>Eukaryota</taxon>
        <taxon>Fungi</taxon>
        <taxon>Fungi incertae sedis</taxon>
        <taxon>Mucoromycota</taxon>
        <taxon>Glomeromycotina</taxon>
        <taxon>Glomeromycetes</taxon>
        <taxon>Diversisporales</taxon>
        <taxon>Gigasporaceae</taxon>
        <taxon>Dentiscutata</taxon>
    </lineage>
</organism>
<accession>A0ACA9QT16</accession>
<gene>
    <name evidence="1" type="ORF">DHETER_LOCUS15429</name>
</gene>
<dbReference type="Proteomes" id="UP000789702">
    <property type="component" value="Unassembled WGS sequence"/>
</dbReference>
<feature type="non-terminal residue" evidence="1">
    <location>
        <position position="80"/>
    </location>
</feature>
<protein>
    <submittedName>
        <fullName evidence="1">1572_t:CDS:1</fullName>
    </submittedName>
</protein>
<evidence type="ECO:0000313" key="1">
    <source>
        <dbReference type="EMBL" id="CAG8763743.1"/>
    </source>
</evidence>
<proteinExistence type="predicted"/>
<name>A0ACA9QT16_9GLOM</name>
<feature type="non-terminal residue" evidence="1">
    <location>
        <position position="1"/>
    </location>
</feature>
<reference evidence="1" key="1">
    <citation type="submission" date="2021-06" db="EMBL/GenBank/DDBJ databases">
        <authorList>
            <person name="Kallberg Y."/>
            <person name="Tangrot J."/>
            <person name="Rosling A."/>
        </authorList>
    </citation>
    <scope>NUCLEOTIDE SEQUENCE</scope>
    <source>
        <strain evidence="1">IL203A</strain>
    </source>
</reference>
<sequence length="80" mass="8947">RSPTSNNILDFSIKSKTRYDAFYKTELNSLLTSLGIETLIISGVLTNLCCETTARSGFNQDYNIIFLDDATAADDEEMQK</sequence>
<comment type="caution">
    <text evidence="1">The sequence shown here is derived from an EMBL/GenBank/DDBJ whole genome shotgun (WGS) entry which is preliminary data.</text>
</comment>
<evidence type="ECO:0000313" key="2">
    <source>
        <dbReference type="Proteomes" id="UP000789702"/>
    </source>
</evidence>